<dbReference type="EMBL" id="AP023367">
    <property type="protein sequence ID" value="BCJ92514.1"/>
    <property type="molecule type" value="Genomic_DNA"/>
</dbReference>
<dbReference type="InterPro" id="IPR002931">
    <property type="entry name" value="Transglutaminase-like"/>
</dbReference>
<dbReference type="AlphaFoldDB" id="A0A6S6QPL4"/>
<name>A0A6S6QPL4_9FIRM</name>
<organism evidence="1 2">
    <name type="scientific">Anaerocolumna cellulosilytica</name>
    <dbReference type="NCBI Taxonomy" id="433286"/>
    <lineage>
        <taxon>Bacteria</taxon>
        <taxon>Bacillati</taxon>
        <taxon>Bacillota</taxon>
        <taxon>Clostridia</taxon>
        <taxon>Lachnospirales</taxon>
        <taxon>Lachnospiraceae</taxon>
        <taxon>Anaerocolumna</taxon>
    </lineage>
</organism>
<dbReference type="Proteomes" id="UP000515561">
    <property type="component" value="Chromosome"/>
</dbReference>
<dbReference type="InterPro" id="IPR052901">
    <property type="entry name" value="Bact_TGase-like"/>
</dbReference>
<reference evidence="1 2" key="1">
    <citation type="journal article" date="2016" name="Int. J. Syst. Evol. Microbiol.">
        <title>Descriptions of Anaerotaenia torta gen. nov., sp. nov. and Anaerocolumna cellulosilytica gen. nov., sp. nov. isolated from a methanogenic reactor of cattle waste.</title>
        <authorList>
            <person name="Uek A."/>
            <person name="Ohtaki Y."/>
            <person name="Kaku N."/>
            <person name="Ueki K."/>
        </authorList>
    </citation>
    <scope>NUCLEOTIDE SEQUENCE [LARGE SCALE GENOMIC DNA]</scope>
    <source>
        <strain evidence="1 2">SN021</strain>
    </source>
</reference>
<dbReference type="Pfam" id="PF01841">
    <property type="entry name" value="Transglut_core"/>
    <property type="match status" value="1"/>
</dbReference>
<protein>
    <submittedName>
        <fullName evidence="1">Uncharacterized protein</fullName>
    </submittedName>
</protein>
<sequence>MIENKKSYRMEKIFPLINTALLSAALVLFLNSYFLLKQPDLLILILAAGGSLLLNLLFRNRTNPFAYCIVGGILAGTLLISYLFKYNILTGFYKVYRWCLSYDGTDESYHRAYALVTILVLQFGACIMFFLTDRIKHSKVLAAIFLPSLLILLTVWEIPVPKLTILVILCYSLTVLSKVRGKKYSRTNTIAGSAQAAMYLVPFCLFIAIFAVSMPSHPEPIKWQGFKNLVKRLDRQGTIWMTKLEYLFDRTGLEFGLRYSGYSEDNGELGGGLETDQTTTLFIKTKKQSTAKGYLIGAVSDTYTGRKWEKSTGEDGFTKPDYIYDFYELLSFFTKVKEAGIDTDNLVQKRNFTIEYNDLKTRSLFYPLKTLNIHFIKKPNYQDTLQGAILFDKAKGIGTKYEVEYYELNLESNTLKLLLKEAENYDSISNRKAFAEALDKESKKVFYHDFSKSGIHIDQMEEELKRRALGIKEQYTQLPKELPDRVYLLAKELTKESKSDYDRLRAIESYLNTLTYTTNIAKTPKGKDFVDYFLFEQQEGYCTYFATAMGVLARCAGIPTRYVEGFVVDYESMMDKDTYEVISSNAHAWIEAYIDGVGWIPFEPTPPFTSGRYAQWKDKIDPYAYTEVSSHQAEVEDMSVSYQDMVEGVKESVTNDTKSLGRKNHVPAIFGITAVILFLTVSLFFVYYRILMNRYNQKFKKASGNEKLFILFHELLRCLGKDGYRLLADETLTAFSERIGERFCYDTIIFSVVAEIFMKVRYGNYVASESQLNLITSFLTQYKKDLIKKRGKVKMFFDRFLYLHVNQ</sequence>
<dbReference type="KEGG" id="acel:acsn021_00830"/>
<evidence type="ECO:0000313" key="1">
    <source>
        <dbReference type="EMBL" id="BCJ92514.1"/>
    </source>
</evidence>
<dbReference type="RefSeq" id="WP_184093067.1">
    <property type="nucleotide sequence ID" value="NZ_AP023367.1"/>
</dbReference>
<evidence type="ECO:0000313" key="2">
    <source>
        <dbReference type="Proteomes" id="UP000515561"/>
    </source>
</evidence>
<dbReference type="PANTHER" id="PTHR42736:SF1">
    <property type="entry name" value="PROTEIN-GLUTAMINE GAMMA-GLUTAMYLTRANSFERASE"/>
    <property type="match status" value="1"/>
</dbReference>
<keyword evidence="2" id="KW-1185">Reference proteome</keyword>
<gene>
    <name evidence="1" type="ORF">acsn021_00830</name>
</gene>
<accession>A0A6S6QPL4</accession>
<dbReference type="Gene3D" id="3.10.620.30">
    <property type="match status" value="1"/>
</dbReference>
<dbReference type="SMART" id="SM00460">
    <property type="entry name" value="TGc"/>
    <property type="match status" value="1"/>
</dbReference>
<dbReference type="InterPro" id="IPR038765">
    <property type="entry name" value="Papain-like_cys_pep_sf"/>
</dbReference>
<dbReference type="PANTHER" id="PTHR42736">
    <property type="entry name" value="PROTEIN-GLUTAMINE GAMMA-GLUTAMYLTRANSFERASE"/>
    <property type="match status" value="1"/>
</dbReference>
<proteinExistence type="predicted"/>
<dbReference type="SUPFAM" id="SSF54001">
    <property type="entry name" value="Cysteine proteinases"/>
    <property type="match status" value="1"/>
</dbReference>